<dbReference type="OrthoDB" id="18818at10239"/>
<organism evidence="2 3">
    <name type="scientific">Mycobacterium phage Bipper</name>
    <dbReference type="NCBI Taxonomy" id="1805457"/>
    <lineage>
        <taxon>Viruses</taxon>
        <taxon>Duplodnaviria</taxon>
        <taxon>Heunggongvirae</taxon>
        <taxon>Uroviricota</taxon>
        <taxon>Caudoviricetes</taxon>
        <taxon>Bippervirus</taxon>
        <taxon>Bippervirus bipper</taxon>
    </lineage>
</organism>
<reference evidence="3" key="1">
    <citation type="submission" date="2016-02" db="EMBL/GenBank/DDBJ databases">
        <authorList>
            <person name="Isern S."/>
            <person name="Barcellona C.M."/>
            <person name="Dozier K.D."/>
            <person name="Faust J.M."/>
            <person name="Fedrick A.J."/>
            <person name="Gagliardi L.E."/>
            <person name="Gatt S.M."/>
            <person name="Gleason P.S."/>
            <person name="Gomez E.A."/>
            <person name="Hoffman A.M."/>
            <person name="Jenkins M."/>
            <person name="Jones M.J."/>
            <person name="Lang J.F."/>
            <person name="Lequay S.M."/>
            <person name="Mars P.J."/>
            <person name="Mtchedlidze N."/>
            <person name="Osking Z.B."/>
            <person name="Paul L.M."/>
            <person name="Pica A.N."/>
            <person name="Robison M.D."/>
            <person name="Rodriguez D."/>
            <person name="Rosales K.A."/>
            <person name="Saravis L.E."/>
            <person name="Sisson B.M."/>
            <person name="Tan A.L."/>
            <person name="Voltaire R."/>
            <person name="Michael S.F."/>
            <person name="Warner M.H."/>
            <person name="Bradley K.W."/>
            <person name="Asai D.J."/>
            <person name="Bowman C.A."/>
            <person name="Russell D.A."/>
            <person name="Pope W.H."/>
            <person name="Jacobs-Sera D."/>
            <person name="Hendrix R.W."/>
            <person name="Hatfull G.F."/>
        </authorList>
    </citation>
    <scope>NUCLEOTIDE SEQUENCE [LARGE SCALE GENOMIC DNA]</scope>
</reference>
<protein>
    <recommendedName>
        <fullName evidence="1">DNA-binding phage zinc finger domain-containing protein</fullName>
    </recommendedName>
</protein>
<proteinExistence type="predicted"/>
<keyword evidence="3" id="KW-1185">Reference proteome</keyword>
<dbReference type="Pfam" id="PF24623">
    <property type="entry name" value="Phage_zn_bind_8"/>
    <property type="match status" value="1"/>
</dbReference>
<evidence type="ECO:0000313" key="2">
    <source>
        <dbReference type="EMBL" id="AMQ67020.1"/>
    </source>
</evidence>
<evidence type="ECO:0000259" key="1">
    <source>
        <dbReference type="Pfam" id="PF24623"/>
    </source>
</evidence>
<dbReference type="EMBL" id="KU728633">
    <property type="protein sequence ID" value="AMQ67020.1"/>
    <property type="molecule type" value="Genomic_DNA"/>
</dbReference>
<dbReference type="KEGG" id="vg:29125806"/>
<dbReference type="InterPro" id="IPR056911">
    <property type="entry name" value="Phage_Znf_bind_put"/>
</dbReference>
<evidence type="ECO:0000313" key="3">
    <source>
        <dbReference type="Proteomes" id="UP000201826"/>
    </source>
</evidence>
<accession>A0A142F2L3</accession>
<feature type="domain" description="DNA-binding phage zinc finger" evidence="1">
    <location>
        <begin position="137"/>
        <end position="182"/>
    </location>
</feature>
<dbReference type="Proteomes" id="UP000201826">
    <property type="component" value="Segment"/>
</dbReference>
<sequence>MQQQLTYPQVATAVYQACANYDQYLPEASKPVMLAWAKVFERYRLTVEDLLAAVDKLYAEHGNGWKPLPGDIAQTARALRTERADSQVTVTPALTGAEEQRAAAARLEAMKALAAEKALESAEPAAASPAGSNPYSAVNPLSVSCDHCRAAIGAPCMVAGTNQRLTKTPYHDSRVQKAKAQAVPA</sequence>
<gene>
    <name evidence="2" type="primary">85</name>
    <name evidence="2" type="ORF">SEA_BIPPER_85</name>
</gene>
<dbReference type="RefSeq" id="YP_009303232.1">
    <property type="nucleotide sequence ID" value="NC_031253.1"/>
</dbReference>
<name>A0A142F2L3_9CAUD</name>
<dbReference type="GeneID" id="29125806"/>